<protein>
    <submittedName>
        <fullName evidence="1">Uncharacterized protein</fullName>
    </submittedName>
</protein>
<evidence type="ECO:0000313" key="1">
    <source>
        <dbReference type="EMBL" id="MBI8999602.1"/>
    </source>
</evidence>
<reference evidence="1 2" key="1">
    <citation type="submission" date="2020-12" db="EMBL/GenBank/DDBJ databases">
        <title>Genome public.</title>
        <authorList>
            <person name="Sun Q."/>
        </authorList>
    </citation>
    <scope>NUCLEOTIDE SEQUENCE [LARGE SCALE GENOMIC DNA]</scope>
    <source>
        <strain evidence="1 2">CCM 8864</strain>
    </source>
</reference>
<keyword evidence="2" id="KW-1185">Reference proteome</keyword>
<gene>
    <name evidence="1" type="ORF">JDV76_01205</name>
</gene>
<name>A0ABS0VS49_9CORY</name>
<proteinExistence type="predicted"/>
<dbReference type="Proteomes" id="UP000625574">
    <property type="component" value="Unassembled WGS sequence"/>
</dbReference>
<dbReference type="EMBL" id="JAEIOT010000004">
    <property type="protein sequence ID" value="MBI8999602.1"/>
    <property type="molecule type" value="Genomic_DNA"/>
</dbReference>
<organism evidence="1 2">
    <name type="scientific">Corynebacterium marambiense</name>
    <dbReference type="NCBI Taxonomy" id="2765364"/>
    <lineage>
        <taxon>Bacteria</taxon>
        <taxon>Bacillati</taxon>
        <taxon>Actinomycetota</taxon>
        <taxon>Actinomycetes</taxon>
        <taxon>Mycobacteriales</taxon>
        <taxon>Corynebacteriaceae</taxon>
        <taxon>Corynebacterium</taxon>
    </lineage>
</organism>
<comment type="caution">
    <text evidence="1">The sequence shown here is derived from an EMBL/GenBank/DDBJ whole genome shotgun (WGS) entry which is preliminary data.</text>
</comment>
<dbReference type="RefSeq" id="WP_198735048.1">
    <property type="nucleotide sequence ID" value="NZ_JAEIOT010000004.1"/>
</dbReference>
<sequence>MTEMHTAGRTTELKILTKIRLLIARLTQITVLNPTVRPEFRERTLWRPTMPMIPSEWSRTVGEVRDEADKCFDAGADTVFVPVLMKGTDGSWTIRVAFLSRDPVACDVVENIQDMAPHVTMGELMDTLAPGKRWDYDDIHESRELDALLDLV</sequence>
<accession>A0ABS0VS49</accession>
<evidence type="ECO:0000313" key="2">
    <source>
        <dbReference type="Proteomes" id="UP000625574"/>
    </source>
</evidence>